<feature type="region of interest" description="Disordered" evidence="1">
    <location>
        <begin position="22"/>
        <end position="68"/>
    </location>
</feature>
<dbReference type="EMBL" id="JAFBMS010000088">
    <property type="protein sequence ID" value="KAG9337460.1"/>
    <property type="molecule type" value="Genomic_DNA"/>
</dbReference>
<evidence type="ECO:0000256" key="1">
    <source>
        <dbReference type="SAM" id="MobiDB-lite"/>
    </source>
</evidence>
<accession>A0A8T2NDR8</accession>
<comment type="caution">
    <text evidence="2">The sequence shown here is derived from an EMBL/GenBank/DDBJ whole genome shotgun (WGS) entry which is preliminary data.</text>
</comment>
<evidence type="ECO:0000313" key="3">
    <source>
        <dbReference type="Proteomes" id="UP000824540"/>
    </source>
</evidence>
<dbReference type="AlphaFoldDB" id="A0A8T2NDR8"/>
<name>A0A8T2NDR8_9TELE</name>
<feature type="compositionally biased region" description="Basic and acidic residues" evidence="1">
    <location>
        <begin position="50"/>
        <end position="59"/>
    </location>
</feature>
<proteinExistence type="predicted"/>
<keyword evidence="3" id="KW-1185">Reference proteome</keyword>
<dbReference type="Proteomes" id="UP000824540">
    <property type="component" value="Unassembled WGS sequence"/>
</dbReference>
<protein>
    <submittedName>
        <fullName evidence="2">Uncharacterized protein</fullName>
    </submittedName>
</protein>
<evidence type="ECO:0000313" key="2">
    <source>
        <dbReference type="EMBL" id="KAG9337460.1"/>
    </source>
</evidence>
<gene>
    <name evidence="2" type="ORF">JZ751_028752</name>
</gene>
<sequence length="129" mass="14249">MTKTSVRSTSVWDLGLGTTADKPAHHFSGQREALEPTLGSAAMEGLGGRRSIEPWRHGDPAGPTHKMSPFAARHRAHKRLYGITVTGRASCRARWIHSAGETRIMIHRLGFSASLHLLHTYESKVELFP</sequence>
<reference evidence="2" key="1">
    <citation type="thesis" date="2021" institute="BYU ScholarsArchive" country="Provo, UT, USA">
        <title>Applications of and Algorithms for Genome Assembly and Genomic Analyses with an Emphasis on Marine Teleosts.</title>
        <authorList>
            <person name="Pickett B.D."/>
        </authorList>
    </citation>
    <scope>NUCLEOTIDE SEQUENCE</scope>
    <source>
        <strain evidence="2">HI-2016</strain>
    </source>
</reference>
<organism evidence="2 3">
    <name type="scientific">Albula glossodonta</name>
    <name type="common">roundjaw bonefish</name>
    <dbReference type="NCBI Taxonomy" id="121402"/>
    <lineage>
        <taxon>Eukaryota</taxon>
        <taxon>Metazoa</taxon>
        <taxon>Chordata</taxon>
        <taxon>Craniata</taxon>
        <taxon>Vertebrata</taxon>
        <taxon>Euteleostomi</taxon>
        <taxon>Actinopterygii</taxon>
        <taxon>Neopterygii</taxon>
        <taxon>Teleostei</taxon>
        <taxon>Albuliformes</taxon>
        <taxon>Albulidae</taxon>
        <taxon>Albula</taxon>
    </lineage>
</organism>